<dbReference type="EMBL" id="WVUH01000119">
    <property type="protein sequence ID" value="MBO4207363.1"/>
    <property type="molecule type" value="Genomic_DNA"/>
</dbReference>
<accession>A0ABS3VSM4</accession>
<sequence length="267" mass="28921">MYSDGKSDSIVIGIDFPITGRGEAGFVDLAPLIGDTFGLWETMPSMDLTGEVSGAAYVADWLAELKRSGKHIRGILSFCAGAAFVPAVARGIRQWQQEVPTVILVDPEIPVPMTLHMQFQRALERFAPLLSEAERQSAFGTADRLYQENSHDITALQAAISKVFQEIGHIGFERAGIDPRHGAELLVAFDAFARYLVAGAQVRAAAGPVDEERKPIAISSNTPTNGLNLVSEEQRAALVAKEIRFEIPHATLLSSPEVARTIVELLS</sequence>
<protein>
    <submittedName>
        <fullName evidence="1">Uncharacterized protein</fullName>
    </submittedName>
</protein>
<proteinExistence type="predicted"/>
<dbReference type="RefSeq" id="WP_208814260.1">
    <property type="nucleotide sequence ID" value="NZ_WVUH01000119.1"/>
</dbReference>
<reference evidence="1 2" key="1">
    <citation type="submission" date="2019-12" db="EMBL/GenBank/DDBJ databases">
        <title>Whole genome sequencing of endophytic Actinobacterium Micromonospora sp. MPMI6T.</title>
        <authorList>
            <person name="Evv R."/>
            <person name="Podile A.R."/>
        </authorList>
    </citation>
    <scope>NUCLEOTIDE SEQUENCE [LARGE SCALE GENOMIC DNA]</scope>
    <source>
        <strain evidence="1 2">MPMI6</strain>
    </source>
</reference>
<gene>
    <name evidence="1" type="ORF">GSF22_15290</name>
</gene>
<evidence type="ECO:0000313" key="1">
    <source>
        <dbReference type="EMBL" id="MBO4207363.1"/>
    </source>
</evidence>
<comment type="caution">
    <text evidence="1">The sequence shown here is derived from an EMBL/GenBank/DDBJ whole genome shotgun (WGS) entry which is preliminary data.</text>
</comment>
<keyword evidence="2" id="KW-1185">Reference proteome</keyword>
<organism evidence="1 2">
    <name type="scientific">Micromonospora echinofusca</name>
    <dbReference type="NCBI Taxonomy" id="47858"/>
    <lineage>
        <taxon>Bacteria</taxon>
        <taxon>Bacillati</taxon>
        <taxon>Actinomycetota</taxon>
        <taxon>Actinomycetes</taxon>
        <taxon>Micromonosporales</taxon>
        <taxon>Micromonosporaceae</taxon>
        <taxon>Micromonospora</taxon>
    </lineage>
</organism>
<evidence type="ECO:0000313" key="2">
    <source>
        <dbReference type="Proteomes" id="UP000823521"/>
    </source>
</evidence>
<name>A0ABS3VSM4_MICEH</name>
<dbReference type="Proteomes" id="UP000823521">
    <property type="component" value="Unassembled WGS sequence"/>
</dbReference>